<keyword evidence="4 10" id="KW-0441">Lipid A biosynthesis</keyword>
<dbReference type="KEGG" id="azo:azo1055"/>
<evidence type="ECO:0000256" key="9">
    <source>
        <dbReference type="ARBA" id="ARBA00023211"/>
    </source>
</evidence>
<dbReference type="HAMAP" id="MF_00575">
    <property type="entry name" value="LpxH"/>
    <property type="match status" value="1"/>
</dbReference>
<evidence type="ECO:0000256" key="8">
    <source>
        <dbReference type="ARBA" id="ARBA00023136"/>
    </source>
</evidence>
<dbReference type="InterPro" id="IPR004843">
    <property type="entry name" value="Calcineurin-like_PHP"/>
</dbReference>
<evidence type="ECO:0000256" key="10">
    <source>
        <dbReference type="HAMAP-Rule" id="MF_00575"/>
    </source>
</evidence>
<evidence type="ECO:0000256" key="4">
    <source>
        <dbReference type="ARBA" id="ARBA00022556"/>
    </source>
</evidence>
<dbReference type="UniPathway" id="UPA00359">
    <property type="reaction ID" value="UER00480"/>
</dbReference>
<dbReference type="Pfam" id="PF00149">
    <property type="entry name" value="Metallophos"/>
    <property type="match status" value="1"/>
</dbReference>
<comment type="catalytic activity">
    <reaction evidence="10">
        <text>UDP-2-N,3-O-bis[(3R)-3-hydroxytetradecanoyl]-alpha-D-glucosamine + H2O = 2-N,3-O-bis[(3R)-3-hydroxytetradecanoyl]-alpha-D-glucosaminyl 1-phosphate + UMP + 2 H(+)</text>
        <dbReference type="Rhea" id="RHEA:25213"/>
        <dbReference type="ChEBI" id="CHEBI:15377"/>
        <dbReference type="ChEBI" id="CHEBI:15378"/>
        <dbReference type="ChEBI" id="CHEBI:57865"/>
        <dbReference type="ChEBI" id="CHEBI:57957"/>
        <dbReference type="ChEBI" id="CHEBI:78847"/>
        <dbReference type="EC" id="3.6.1.54"/>
    </reaction>
</comment>
<feature type="binding site" evidence="10">
    <location>
        <position position="225"/>
    </location>
    <ligand>
        <name>substrate</name>
    </ligand>
</feature>
<dbReference type="RefSeq" id="WP_011764789.1">
    <property type="nucleotide sequence ID" value="NC_008702.1"/>
</dbReference>
<feature type="binding site" evidence="10">
    <location>
        <position position="194"/>
    </location>
    <ligand>
        <name>substrate</name>
    </ligand>
</feature>
<evidence type="ECO:0000256" key="2">
    <source>
        <dbReference type="ARBA" id="ARBA00022516"/>
    </source>
</evidence>
<evidence type="ECO:0000256" key="7">
    <source>
        <dbReference type="ARBA" id="ARBA00023098"/>
    </source>
</evidence>
<dbReference type="InterPro" id="IPR029052">
    <property type="entry name" value="Metallo-depent_PP-like"/>
</dbReference>
<evidence type="ECO:0000256" key="6">
    <source>
        <dbReference type="ARBA" id="ARBA00022801"/>
    </source>
</evidence>
<keyword evidence="9 10" id="KW-0464">Manganese</keyword>
<comment type="similarity">
    <text evidence="10">Belongs to the LpxH family.</text>
</comment>
<protein>
    <recommendedName>
        <fullName evidence="10">UDP-2,3-diacylglucosamine hydrolase</fullName>
        <ecNumber evidence="10">3.6.1.54</ecNumber>
    </recommendedName>
    <alternativeName>
        <fullName evidence="10">UDP-2,3-diacylglucosamine diphosphatase</fullName>
    </alternativeName>
</protein>
<dbReference type="Proteomes" id="UP000002588">
    <property type="component" value="Chromosome"/>
</dbReference>
<dbReference type="GO" id="GO:0019897">
    <property type="term" value="C:extrinsic component of plasma membrane"/>
    <property type="evidence" value="ECO:0007669"/>
    <property type="project" value="UniProtKB-UniRule"/>
</dbReference>
<evidence type="ECO:0000256" key="5">
    <source>
        <dbReference type="ARBA" id="ARBA00022723"/>
    </source>
</evidence>
<evidence type="ECO:0000313" key="13">
    <source>
        <dbReference type="Proteomes" id="UP000002588"/>
    </source>
</evidence>
<comment type="function">
    <text evidence="10">Hydrolyzes the pyrophosphate bond of UDP-2,3-diacylglucosamine to yield 2,3-diacylglucosamine 1-phosphate (lipid X) and UMP by catalyzing the attack of water at the alpha-P atom. Involved in the biosynthesis of lipid A, a phosphorylated glycolipid that anchors the lipopolysaccharide to the outer membrane of the cell.</text>
</comment>
<dbReference type="eggNOG" id="COG2908">
    <property type="taxonomic scope" value="Bacteria"/>
</dbReference>
<keyword evidence="1 10" id="KW-1003">Cell membrane</keyword>
<feature type="binding site" evidence="10">
    <location>
        <position position="225"/>
    </location>
    <ligand>
        <name>Mn(2+)</name>
        <dbReference type="ChEBI" id="CHEBI:29035"/>
        <label>2</label>
    </ligand>
</feature>
<feature type="binding site" evidence="10">
    <location>
        <position position="66"/>
    </location>
    <ligand>
        <name>Mn(2+)</name>
        <dbReference type="ChEBI" id="CHEBI:29035"/>
        <label>2</label>
    </ligand>
</feature>
<feature type="binding site" evidence="10">
    <location>
        <position position="105"/>
    </location>
    <ligand>
        <name>Mn(2+)</name>
        <dbReference type="ChEBI" id="CHEBI:29035"/>
        <label>2</label>
    </ligand>
</feature>
<dbReference type="NCBIfam" id="NF003743">
    <property type="entry name" value="PRK05340.1"/>
    <property type="match status" value="1"/>
</dbReference>
<feature type="binding site" evidence="10">
    <location>
        <position position="190"/>
    </location>
    <ligand>
        <name>substrate</name>
    </ligand>
</feature>
<feature type="binding site" evidence="10">
    <location>
        <begin position="105"/>
        <end position="106"/>
    </location>
    <ligand>
        <name>substrate</name>
    </ligand>
</feature>
<evidence type="ECO:0000256" key="1">
    <source>
        <dbReference type="ARBA" id="ARBA00022475"/>
    </source>
</evidence>
<dbReference type="InterPro" id="IPR043461">
    <property type="entry name" value="LpxH-like"/>
</dbReference>
<feature type="binding site" evidence="10">
    <location>
        <position position="152"/>
    </location>
    <ligand>
        <name>substrate</name>
    </ligand>
</feature>
<keyword evidence="5 10" id="KW-0479">Metal-binding</keyword>
<keyword evidence="3 10" id="KW-0997">Cell inner membrane</keyword>
<dbReference type="PANTHER" id="PTHR34990">
    <property type="entry name" value="UDP-2,3-DIACYLGLUCOSAMINE HYDROLASE-RELATED"/>
    <property type="match status" value="1"/>
</dbReference>
<dbReference type="NCBIfam" id="TIGR01854">
    <property type="entry name" value="lipid_A_lpxH"/>
    <property type="match status" value="1"/>
</dbReference>
<comment type="subcellular location">
    <subcellularLocation>
        <location evidence="10">Cell inner membrane</location>
        <topology evidence="10">Peripheral membrane protein</topology>
        <orientation evidence="10">Cytoplasmic side</orientation>
    </subcellularLocation>
</comment>
<keyword evidence="13" id="KW-1185">Reference proteome</keyword>
<dbReference type="CDD" id="cd07398">
    <property type="entry name" value="MPP_YbbF-LpxH"/>
    <property type="match status" value="1"/>
</dbReference>
<evidence type="ECO:0000313" key="12">
    <source>
        <dbReference type="EMBL" id="CAL93672.1"/>
    </source>
</evidence>
<accession>A1K4B7</accession>
<keyword evidence="2 10" id="KW-0444">Lipid biosynthesis</keyword>
<dbReference type="KEGG" id="aoa:dqs_1163"/>
<dbReference type="GO" id="GO:0008758">
    <property type="term" value="F:UDP-2,3-diacylglucosamine hydrolase activity"/>
    <property type="evidence" value="ECO:0007669"/>
    <property type="project" value="UniProtKB-UniRule"/>
</dbReference>
<name>A1K4B7_AZOSB</name>
<feature type="binding site" evidence="10">
    <location>
        <position position="227"/>
    </location>
    <ligand>
        <name>Mn(2+)</name>
        <dbReference type="ChEBI" id="CHEBI:29035"/>
        <label>1</label>
    </ligand>
</feature>
<comment type="pathway">
    <text evidence="10">Glycolipid biosynthesis; lipid IV(A) biosynthesis; lipid IV(A) from (3R)-3-hydroxytetradecanoyl-[acyl-carrier-protein] and UDP-N-acetyl-alpha-D-glucosamine: step 4/6.</text>
</comment>
<evidence type="ECO:0000256" key="3">
    <source>
        <dbReference type="ARBA" id="ARBA00022519"/>
    </source>
</evidence>
<dbReference type="InterPro" id="IPR010138">
    <property type="entry name" value="UDP-diacylglucosamine_Hdrlase"/>
</dbReference>
<keyword evidence="8 10" id="KW-0472">Membrane</keyword>
<dbReference type="EMBL" id="AM406670">
    <property type="protein sequence ID" value="CAL93672.1"/>
    <property type="molecule type" value="Genomic_DNA"/>
</dbReference>
<dbReference type="EC" id="3.6.1.54" evidence="10"/>
<dbReference type="GO" id="GO:0005737">
    <property type="term" value="C:cytoplasm"/>
    <property type="evidence" value="ECO:0007669"/>
    <property type="project" value="InterPro"/>
</dbReference>
<dbReference type="PANTHER" id="PTHR34990:SF1">
    <property type="entry name" value="UDP-2,3-DIACYLGLUCOSAMINE HYDROLASE"/>
    <property type="match status" value="1"/>
</dbReference>
<organism evidence="12 13">
    <name type="scientific">Azoarcus sp. (strain BH72)</name>
    <dbReference type="NCBI Taxonomy" id="418699"/>
    <lineage>
        <taxon>Bacteria</taxon>
        <taxon>Pseudomonadati</taxon>
        <taxon>Pseudomonadota</taxon>
        <taxon>Betaproteobacteria</taxon>
        <taxon>Rhodocyclales</taxon>
        <taxon>Zoogloeaceae</taxon>
        <taxon>Azoarcus</taxon>
    </lineage>
</organism>
<dbReference type="GO" id="GO:0030145">
    <property type="term" value="F:manganese ion binding"/>
    <property type="evidence" value="ECO:0007669"/>
    <property type="project" value="UniProtKB-UniRule"/>
</dbReference>
<gene>
    <name evidence="10 12" type="primary">lpxH</name>
    <name evidence="12" type="ordered locus">azo1055</name>
</gene>
<dbReference type="SUPFAM" id="SSF56300">
    <property type="entry name" value="Metallo-dependent phosphatases"/>
    <property type="match status" value="1"/>
</dbReference>
<dbReference type="GO" id="GO:0009245">
    <property type="term" value="P:lipid A biosynthetic process"/>
    <property type="evidence" value="ECO:0007669"/>
    <property type="project" value="UniProtKB-UniRule"/>
</dbReference>
<dbReference type="OrthoDB" id="9783283at2"/>
<dbReference type="AlphaFoldDB" id="A1K4B7"/>
<reference evidence="12 13" key="1">
    <citation type="journal article" date="2006" name="Nat. Biotechnol.">
        <title>Complete genome of the mutualistic, N2-fixing grass endophyte Azoarcus sp. strain BH72.</title>
        <authorList>
            <person name="Krause A."/>
            <person name="Ramakumar A."/>
            <person name="Bartels D."/>
            <person name="Battistoni F."/>
            <person name="Bekel T."/>
            <person name="Boch J."/>
            <person name="Boehm M."/>
            <person name="Friedrich F."/>
            <person name="Hurek T."/>
            <person name="Krause L."/>
            <person name="Linke B."/>
            <person name="McHardy A.C."/>
            <person name="Sarkar A."/>
            <person name="Schneiker S."/>
            <person name="Syed A.A."/>
            <person name="Thauer R."/>
            <person name="Vorhoelter F.-J."/>
            <person name="Weidner S."/>
            <person name="Puehler A."/>
            <person name="Reinhold-Hurek B."/>
            <person name="Kaiser O."/>
            <person name="Goesmann A."/>
        </authorList>
    </citation>
    <scope>NUCLEOTIDE SEQUENCE [LARGE SCALE GENOMIC DNA]</scope>
    <source>
        <strain evidence="12 13">BH72</strain>
    </source>
</reference>
<feature type="binding site" evidence="10">
    <location>
        <position position="66"/>
    </location>
    <ligand>
        <name>Mn(2+)</name>
        <dbReference type="ChEBI" id="CHEBI:29035"/>
        <label>1</label>
    </ligand>
</feature>
<dbReference type="Gene3D" id="3.60.21.10">
    <property type="match status" value="1"/>
</dbReference>
<sequence length="266" mass="28843">MSDPRTQAAATGGRAGDEPEAASVALPAFFISDLHLSEDQPDTVAAFVDFLAGPARDAGSLFILGDLFEYWAGDDDLEAPFNQRIASALRALAASGTAVYFMVGNRDLLAGHGLAAATGMQLLADPALVRLGQHETAPRVLLSHGDALCTDDTAYQAYRRQVRDPAWQAGFLSQPLAARKAFIASLRQQSERAKQDKAMTIMDVNPDAVAALLREYGYPELIHGHTHRPGQHTHLVDGRQCGRHVLADWHGRARWLAYDGTRFTSL</sequence>
<feature type="binding site" evidence="10">
    <location>
        <position position="35"/>
    </location>
    <ligand>
        <name>Mn(2+)</name>
        <dbReference type="ChEBI" id="CHEBI:29035"/>
        <label>1</label>
    </ligand>
</feature>
<evidence type="ECO:0000259" key="11">
    <source>
        <dbReference type="Pfam" id="PF00149"/>
    </source>
</evidence>
<feature type="binding site" evidence="10">
    <location>
        <position position="144"/>
    </location>
    <ligand>
        <name>Mn(2+)</name>
        <dbReference type="ChEBI" id="CHEBI:29035"/>
        <label>2</label>
    </ligand>
</feature>
<dbReference type="STRING" id="62928.azo1055"/>
<keyword evidence="7 10" id="KW-0443">Lipid metabolism</keyword>
<keyword evidence="6 10" id="KW-0378">Hydrolase</keyword>
<dbReference type="HOGENOM" id="CLU_074586_0_0_4"/>
<feature type="binding site" evidence="10">
    <location>
        <position position="33"/>
    </location>
    <ligand>
        <name>Mn(2+)</name>
        <dbReference type="ChEBI" id="CHEBI:29035"/>
        <label>1</label>
    </ligand>
</feature>
<feature type="binding site" evidence="10">
    <location>
        <position position="197"/>
    </location>
    <ligand>
        <name>substrate</name>
    </ligand>
</feature>
<proteinExistence type="inferred from homology"/>
<feature type="domain" description="Calcineurin-like phosphoesterase" evidence="11">
    <location>
        <begin position="29"/>
        <end position="229"/>
    </location>
</feature>
<comment type="cofactor">
    <cofactor evidence="10">
        <name>Mn(2+)</name>
        <dbReference type="ChEBI" id="CHEBI:29035"/>
    </cofactor>
    <text evidence="10">Binds 2 Mn(2+) ions per subunit in a binuclear metal center.</text>
</comment>